<dbReference type="AlphaFoldDB" id="A0AAV4N6T5"/>
<keyword evidence="2" id="KW-1185">Reference proteome</keyword>
<evidence type="ECO:0000313" key="1">
    <source>
        <dbReference type="EMBL" id="GIX79520.1"/>
    </source>
</evidence>
<protein>
    <submittedName>
        <fullName evidence="1">Uncharacterized protein</fullName>
    </submittedName>
</protein>
<gene>
    <name evidence="1" type="ORF">CDAR_252071</name>
</gene>
<sequence length="134" mass="15805">MQGGSLPQAFPLPPLLSICVLNREVNSRTLLSKSRNPQQPYIKPPFQFNRHVVEQLRAIRKQKFKLRILEHFPFCFTSVFKSQQVSLPKPRVVFQTKSEKEYRKGDAKMSTRKIKSLRRKLLQGLYNKFQNNLF</sequence>
<dbReference type="EMBL" id="BPLQ01001189">
    <property type="protein sequence ID" value="GIX79520.1"/>
    <property type="molecule type" value="Genomic_DNA"/>
</dbReference>
<comment type="caution">
    <text evidence="1">The sequence shown here is derived from an EMBL/GenBank/DDBJ whole genome shotgun (WGS) entry which is preliminary data.</text>
</comment>
<evidence type="ECO:0000313" key="2">
    <source>
        <dbReference type="Proteomes" id="UP001054837"/>
    </source>
</evidence>
<proteinExistence type="predicted"/>
<accession>A0AAV4N6T5</accession>
<reference evidence="1 2" key="1">
    <citation type="submission" date="2021-06" db="EMBL/GenBank/DDBJ databases">
        <title>Caerostris darwini draft genome.</title>
        <authorList>
            <person name="Kono N."/>
            <person name="Arakawa K."/>
        </authorList>
    </citation>
    <scope>NUCLEOTIDE SEQUENCE [LARGE SCALE GENOMIC DNA]</scope>
</reference>
<dbReference type="Proteomes" id="UP001054837">
    <property type="component" value="Unassembled WGS sequence"/>
</dbReference>
<organism evidence="1 2">
    <name type="scientific">Caerostris darwini</name>
    <dbReference type="NCBI Taxonomy" id="1538125"/>
    <lineage>
        <taxon>Eukaryota</taxon>
        <taxon>Metazoa</taxon>
        <taxon>Ecdysozoa</taxon>
        <taxon>Arthropoda</taxon>
        <taxon>Chelicerata</taxon>
        <taxon>Arachnida</taxon>
        <taxon>Araneae</taxon>
        <taxon>Araneomorphae</taxon>
        <taxon>Entelegynae</taxon>
        <taxon>Araneoidea</taxon>
        <taxon>Araneidae</taxon>
        <taxon>Caerostris</taxon>
    </lineage>
</organism>
<name>A0AAV4N6T5_9ARAC</name>